<comment type="caution">
    <text evidence="2">The sequence shown here is derived from an EMBL/GenBank/DDBJ whole genome shotgun (WGS) entry which is preliminary data.</text>
</comment>
<gene>
    <name evidence="2" type="ORF">H1S01_08010</name>
</gene>
<protein>
    <recommendedName>
        <fullName evidence="1">DUF8042 domain-containing protein</fullName>
    </recommendedName>
</protein>
<dbReference type="Proteomes" id="UP000617402">
    <property type="component" value="Unassembled WGS sequence"/>
</dbReference>
<feature type="domain" description="DUF8042" evidence="1">
    <location>
        <begin position="10"/>
        <end position="108"/>
    </location>
</feature>
<keyword evidence="3" id="KW-1185">Reference proteome</keyword>
<dbReference type="EMBL" id="JACVHF010000006">
    <property type="protein sequence ID" value="MBC9784454.1"/>
    <property type="molecule type" value="Genomic_DNA"/>
</dbReference>
<name>A0ABR7T0Y9_HELCL</name>
<dbReference type="Pfam" id="PF26154">
    <property type="entry name" value="DUF8042"/>
    <property type="match status" value="1"/>
</dbReference>
<proteinExistence type="predicted"/>
<evidence type="ECO:0000313" key="3">
    <source>
        <dbReference type="Proteomes" id="UP000617402"/>
    </source>
</evidence>
<dbReference type="RefSeq" id="WP_188039571.1">
    <property type="nucleotide sequence ID" value="NZ_JACVHF010000006.1"/>
</dbReference>
<dbReference type="InterPro" id="IPR058355">
    <property type="entry name" value="DUF8042"/>
</dbReference>
<sequence>MNKLFNEIAESGTEYLPRLVEGLGEVAEFLRQGKENEGIERLSQSLEGLEWVQAVVNGVPVLLQSENIDVLETLKTVLVELEQAWSDQDHTSLADLIEYELVPSLENLYEWFSEQMIQFKETLRG</sequence>
<accession>A0ABR7T0Y9</accession>
<organism evidence="2 3">
    <name type="scientific">Heliobacterium chlorum</name>
    <dbReference type="NCBI Taxonomy" id="2698"/>
    <lineage>
        <taxon>Bacteria</taxon>
        <taxon>Bacillati</taxon>
        <taxon>Bacillota</taxon>
        <taxon>Clostridia</taxon>
        <taxon>Eubacteriales</taxon>
        <taxon>Heliobacteriaceae</taxon>
        <taxon>Heliobacterium</taxon>
    </lineage>
</organism>
<reference evidence="2 3" key="1">
    <citation type="submission" date="2020-07" db="EMBL/GenBank/DDBJ databases">
        <title>Draft whole-genome sequence of Heliobacterium chlorum DSM 3682, type strain.</title>
        <authorList>
            <person name="Kyndt J.A."/>
            <person name="Meyer T.E."/>
            <person name="Imhoff J.F."/>
        </authorList>
    </citation>
    <scope>NUCLEOTIDE SEQUENCE [LARGE SCALE GENOMIC DNA]</scope>
    <source>
        <strain evidence="2 3">DSM 3682</strain>
    </source>
</reference>
<evidence type="ECO:0000313" key="2">
    <source>
        <dbReference type="EMBL" id="MBC9784454.1"/>
    </source>
</evidence>
<evidence type="ECO:0000259" key="1">
    <source>
        <dbReference type="Pfam" id="PF26154"/>
    </source>
</evidence>